<accession>A0A383DH07</accession>
<dbReference type="AlphaFoldDB" id="A0A383DH07"/>
<reference evidence="1" key="1">
    <citation type="submission" date="2018-05" db="EMBL/GenBank/DDBJ databases">
        <authorList>
            <person name="Lanie J.A."/>
            <person name="Ng W.-L."/>
            <person name="Kazmierczak K.M."/>
            <person name="Andrzejewski T.M."/>
            <person name="Davidsen T.M."/>
            <person name="Wayne K.J."/>
            <person name="Tettelin H."/>
            <person name="Glass J.I."/>
            <person name="Rusch D."/>
            <person name="Podicherti R."/>
            <person name="Tsui H.-C.T."/>
            <person name="Winkler M.E."/>
        </authorList>
    </citation>
    <scope>NUCLEOTIDE SEQUENCE</scope>
</reference>
<sequence>NFPSRLKFQYVWLHGNADGAETGVTRGSRDVLGDLRVRWTQHRGTVQDLVGPRLDAFNDLLEEHGFGAIIAPTGRRRPIS</sequence>
<feature type="non-terminal residue" evidence="1">
    <location>
        <position position="1"/>
    </location>
</feature>
<dbReference type="EMBL" id="UINC01217137">
    <property type="protein sequence ID" value="SVE43600.1"/>
    <property type="molecule type" value="Genomic_DNA"/>
</dbReference>
<proteinExistence type="predicted"/>
<evidence type="ECO:0000313" key="1">
    <source>
        <dbReference type="EMBL" id="SVE43600.1"/>
    </source>
</evidence>
<gene>
    <name evidence="1" type="ORF">METZ01_LOCUS496454</name>
</gene>
<organism evidence="1">
    <name type="scientific">marine metagenome</name>
    <dbReference type="NCBI Taxonomy" id="408172"/>
    <lineage>
        <taxon>unclassified sequences</taxon>
        <taxon>metagenomes</taxon>
        <taxon>ecological metagenomes</taxon>
    </lineage>
</organism>
<name>A0A383DH07_9ZZZZ</name>
<protein>
    <submittedName>
        <fullName evidence="1">Uncharacterized protein</fullName>
    </submittedName>
</protein>